<evidence type="ECO:0000313" key="3">
    <source>
        <dbReference type="Proteomes" id="UP001465976"/>
    </source>
</evidence>
<evidence type="ECO:0000259" key="1">
    <source>
        <dbReference type="Pfam" id="PF20236"/>
    </source>
</evidence>
<dbReference type="Pfam" id="PF20236">
    <property type="entry name" value="DUF6593"/>
    <property type="match status" value="1"/>
</dbReference>
<reference evidence="2 3" key="1">
    <citation type="submission" date="2024-02" db="EMBL/GenBank/DDBJ databases">
        <title>A draft genome for the cacao thread blight pathogen Marasmius crinis-equi.</title>
        <authorList>
            <person name="Cohen S.P."/>
            <person name="Baruah I.K."/>
            <person name="Amoako-Attah I."/>
            <person name="Bukari Y."/>
            <person name="Meinhardt L.W."/>
            <person name="Bailey B.A."/>
        </authorList>
    </citation>
    <scope>NUCLEOTIDE SEQUENCE [LARGE SCALE GENOMIC DNA]</scope>
    <source>
        <strain evidence="2 3">GH-76</strain>
    </source>
</reference>
<organism evidence="2 3">
    <name type="scientific">Marasmius crinis-equi</name>
    <dbReference type="NCBI Taxonomy" id="585013"/>
    <lineage>
        <taxon>Eukaryota</taxon>
        <taxon>Fungi</taxon>
        <taxon>Dikarya</taxon>
        <taxon>Basidiomycota</taxon>
        <taxon>Agaricomycotina</taxon>
        <taxon>Agaricomycetes</taxon>
        <taxon>Agaricomycetidae</taxon>
        <taxon>Agaricales</taxon>
        <taxon>Marasmiineae</taxon>
        <taxon>Marasmiaceae</taxon>
        <taxon>Marasmius</taxon>
    </lineage>
</organism>
<dbReference type="InterPro" id="IPR046528">
    <property type="entry name" value="DUF6593"/>
</dbReference>
<comment type="caution">
    <text evidence="2">The sequence shown here is derived from an EMBL/GenBank/DDBJ whole genome shotgun (WGS) entry which is preliminary data.</text>
</comment>
<evidence type="ECO:0000313" key="2">
    <source>
        <dbReference type="EMBL" id="KAL0567930.1"/>
    </source>
</evidence>
<gene>
    <name evidence="2" type="ORF">V5O48_014058</name>
</gene>
<keyword evidence="3" id="KW-1185">Reference proteome</keyword>
<name>A0ABR3EYC3_9AGAR</name>
<sequence>MKLTLSGNFLGSSTYSGEDGRVVYKVKTTLKNTTVSKILPDDVPQRDGVDGDRFAHLARINWGLKPTIEIGGNESEAKTFLRRVGWAKDRVFTDENGREYKWDLGTRSSKLNDETKTLVAKFRQKNIGGIFGEKRPASMEIFSVGESMVDLIMVTFLFVEKTRRDM</sequence>
<protein>
    <recommendedName>
        <fullName evidence="1">DUF6593 domain-containing protein</fullName>
    </recommendedName>
</protein>
<accession>A0ABR3EYC3</accession>
<feature type="domain" description="DUF6593" evidence="1">
    <location>
        <begin position="13"/>
        <end position="165"/>
    </location>
</feature>
<dbReference type="Proteomes" id="UP001465976">
    <property type="component" value="Unassembled WGS sequence"/>
</dbReference>
<dbReference type="EMBL" id="JBAHYK010001459">
    <property type="protein sequence ID" value="KAL0567930.1"/>
    <property type="molecule type" value="Genomic_DNA"/>
</dbReference>
<proteinExistence type="predicted"/>